<reference evidence="4 5" key="1">
    <citation type="submission" date="2017-11" db="EMBL/GenBank/DDBJ databases">
        <title>De novo assembly and phasing of dikaryotic genomes from two isolates of Puccinia coronata f. sp. avenae, the causal agent of oat crown rust.</title>
        <authorList>
            <person name="Miller M.E."/>
            <person name="Zhang Y."/>
            <person name="Omidvar V."/>
            <person name="Sperschneider J."/>
            <person name="Schwessinger B."/>
            <person name="Raley C."/>
            <person name="Palmer J.M."/>
            <person name="Garnica D."/>
            <person name="Upadhyaya N."/>
            <person name="Rathjen J."/>
            <person name="Taylor J.M."/>
            <person name="Park R.F."/>
            <person name="Dodds P.N."/>
            <person name="Hirsch C.D."/>
            <person name="Kianian S.F."/>
            <person name="Figueroa M."/>
        </authorList>
    </citation>
    <scope>NUCLEOTIDE SEQUENCE [LARGE SCALE GENOMIC DNA]</scope>
    <source>
        <strain evidence="3">12NC29</strain>
        <strain evidence="2">12SD80</strain>
    </source>
</reference>
<protein>
    <submittedName>
        <fullName evidence="2">Uncharacterized protein</fullName>
    </submittedName>
</protein>
<evidence type="ECO:0000313" key="2">
    <source>
        <dbReference type="EMBL" id="PLW49582.1"/>
    </source>
</evidence>
<gene>
    <name evidence="3" type="ORF">PCANC_03418</name>
    <name evidence="2" type="ORF">PCASD_02234</name>
    <name evidence="1" type="ORF">PCASD_14037</name>
</gene>
<sequence length="174" mass="19539">MKITISYFLVWSYSIFALLFIQRLEALTIQSIEPANFQRLESRAVRRLRARSLQPRAIPHGLYHSCIGGGLSRVCEATIRKGFSTGKLNVIKPEVQSFNDGEHLCKVTVWTDTREVKLFSADELLEAMLQIDDYCAAIELPVATPCEDSSEYEGVFVGKISGQNVVLRLEGMPL</sequence>
<dbReference type="AlphaFoldDB" id="A0A2N5VHW9"/>
<evidence type="ECO:0000313" key="5">
    <source>
        <dbReference type="Proteomes" id="UP000235392"/>
    </source>
</evidence>
<dbReference type="EMBL" id="PGCI01000720">
    <property type="protein sequence ID" value="PLW19117.1"/>
    <property type="molecule type" value="Genomic_DNA"/>
</dbReference>
<evidence type="ECO:0000313" key="3">
    <source>
        <dbReference type="EMBL" id="PLW56409.1"/>
    </source>
</evidence>
<dbReference type="OrthoDB" id="2503557at2759"/>
<dbReference type="Proteomes" id="UP000235388">
    <property type="component" value="Unassembled WGS sequence"/>
</dbReference>
<dbReference type="Proteomes" id="UP000235392">
    <property type="component" value="Unassembled WGS sequence"/>
</dbReference>
<name>A0A2N5VHW9_9BASI</name>
<keyword evidence="4" id="KW-1185">Reference proteome</keyword>
<comment type="caution">
    <text evidence="2">The sequence shown here is derived from an EMBL/GenBank/DDBJ whole genome shotgun (WGS) entry which is preliminary data.</text>
</comment>
<evidence type="ECO:0000313" key="1">
    <source>
        <dbReference type="EMBL" id="PLW19117.1"/>
    </source>
</evidence>
<evidence type="ECO:0000313" key="4">
    <source>
        <dbReference type="Proteomes" id="UP000235388"/>
    </source>
</evidence>
<accession>A0A2N5VHW9</accession>
<proteinExistence type="predicted"/>
<dbReference type="EMBL" id="PGCI01000015">
    <property type="protein sequence ID" value="PLW49582.1"/>
    <property type="molecule type" value="Genomic_DNA"/>
</dbReference>
<dbReference type="EMBL" id="PGCJ01000021">
    <property type="protein sequence ID" value="PLW56409.1"/>
    <property type="molecule type" value="Genomic_DNA"/>
</dbReference>
<organism evidence="2 5">
    <name type="scientific">Puccinia coronata f. sp. avenae</name>
    <dbReference type="NCBI Taxonomy" id="200324"/>
    <lineage>
        <taxon>Eukaryota</taxon>
        <taxon>Fungi</taxon>
        <taxon>Dikarya</taxon>
        <taxon>Basidiomycota</taxon>
        <taxon>Pucciniomycotina</taxon>
        <taxon>Pucciniomycetes</taxon>
        <taxon>Pucciniales</taxon>
        <taxon>Pucciniaceae</taxon>
        <taxon>Puccinia</taxon>
    </lineage>
</organism>